<dbReference type="InterPro" id="IPR000792">
    <property type="entry name" value="Tscrpt_reg_LuxR_C"/>
</dbReference>
<dbReference type="PROSITE" id="PS50110">
    <property type="entry name" value="RESPONSE_REGULATORY"/>
    <property type="match status" value="1"/>
</dbReference>
<dbReference type="Pfam" id="PF00196">
    <property type="entry name" value="GerE"/>
    <property type="match status" value="1"/>
</dbReference>
<evidence type="ECO:0000259" key="4">
    <source>
        <dbReference type="PROSITE" id="PS50043"/>
    </source>
</evidence>
<dbReference type="EMBL" id="CP001674">
    <property type="protein sequence ID" value="ACT50593.1"/>
    <property type="molecule type" value="Genomic_DNA"/>
</dbReference>
<dbReference type="PANTHER" id="PTHR45566">
    <property type="entry name" value="HTH-TYPE TRANSCRIPTIONAL REGULATOR YHJB-RELATED"/>
    <property type="match status" value="1"/>
</dbReference>
<dbReference type="InterPro" id="IPR001789">
    <property type="entry name" value="Sig_transdc_resp-reg_receiver"/>
</dbReference>
<sequence length="214" mass="24527">MKHIIVVDGFSGTRKLLCQLISNTQKQYAVDQAMNVVDAEAIIRQKRVNLVILDISKPTKNGLEALLDLKQLFPKIPVLVINGPDHAKYADHFLDIRCEGYLTKDADYAELCKAIQAILAGDSYFHSIHQSSAQLPEKSRYPKRLSSREMQIFLKTIKGMTTKSMSNELKISSSTVSVTKSNIMRKMQLRDRRELIMYALRQEWLPPNYIFQPR</sequence>
<organism evidence="6 7">
    <name type="scientific">Methylovorus glucosotrophus (strain SIP3-4)</name>
    <dbReference type="NCBI Taxonomy" id="582744"/>
    <lineage>
        <taxon>Bacteria</taxon>
        <taxon>Pseudomonadati</taxon>
        <taxon>Pseudomonadota</taxon>
        <taxon>Betaproteobacteria</taxon>
        <taxon>Nitrosomonadales</taxon>
        <taxon>Methylophilaceae</taxon>
        <taxon>Methylovorus</taxon>
    </lineage>
</organism>
<reference evidence="7" key="1">
    <citation type="submission" date="2009-07" db="EMBL/GenBank/DDBJ databases">
        <title>Complete sequence of chromosome of Methylovorus sp. SIP3-4.</title>
        <authorList>
            <person name="Lucas S."/>
            <person name="Copeland A."/>
            <person name="Lapidus A."/>
            <person name="Glavina del Rio T."/>
            <person name="Tice H."/>
            <person name="Bruce D."/>
            <person name="Goodwin L."/>
            <person name="Pitluck S."/>
            <person name="Clum A."/>
            <person name="Larimer F."/>
            <person name="Land M."/>
            <person name="Hauser L."/>
            <person name="Kyrpides N."/>
            <person name="Mikhailova N."/>
            <person name="Kayluzhnaya M."/>
            <person name="Chistoserdova L."/>
        </authorList>
    </citation>
    <scope>NUCLEOTIDE SEQUENCE [LARGE SCALE GENOMIC DNA]</scope>
    <source>
        <strain evidence="7">SIP3-4</strain>
    </source>
</reference>
<dbReference type="SMART" id="SM00448">
    <property type="entry name" value="REC"/>
    <property type="match status" value="1"/>
</dbReference>
<evidence type="ECO:0000256" key="2">
    <source>
        <dbReference type="ARBA" id="ARBA00023125"/>
    </source>
</evidence>
<feature type="domain" description="Response regulatory" evidence="5">
    <location>
        <begin position="3"/>
        <end position="119"/>
    </location>
</feature>
<dbReference type="PROSITE" id="PS50043">
    <property type="entry name" value="HTH_LUXR_2"/>
    <property type="match status" value="1"/>
</dbReference>
<evidence type="ECO:0000313" key="7">
    <source>
        <dbReference type="Proteomes" id="UP000002743"/>
    </source>
</evidence>
<dbReference type="eggNOG" id="COG2197">
    <property type="taxonomic scope" value="Bacteria"/>
</dbReference>
<keyword evidence="7" id="KW-1185">Reference proteome</keyword>
<dbReference type="GO" id="GO:0006355">
    <property type="term" value="P:regulation of DNA-templated transcription"/>
    <property type="evidence" value="ECO:0007669"/>
    <property type="project" value="InterPro"/>
</dbReference>
<dbReference type="InterPro" id="IPR016032">
    <property type="entry name" value="Sig_transdc_resp-reg_C-effctor"/>
</dbReference>
<dbReference type="RefSeq" id="WP_015830064.1">
    <property type="nucleotide sequence ID" value="NC_012969.1"/>
</dbReference>
<dbReference type="PRINTS" id="PR00038">
    <property type="entry name" value="HTHLUXR"/>
</dbReference>
<proteinExistence type="predicted"/>
<accession>C6XDG8</accession>
<dbReference type="Proteomes" id="UP000002743">
    <property type="component" value="Chromosome"/>
</dbReference>
<dbReference type="KEGG" id="mei:Msip34_1347"/>
<dbReference type="PANTHER" id="PTHR45566:SF1">
    <property type="entry name" value="HTH-TYPE TRANSCRIPTIONAL REGULATOR YHJB-RELATED"/>
    <property type="match status" value="1"/>
</dbReference>
<evidence type="ECO:0000256" key="3">
    <source>
        <dbReference type="PROSITE-ProRule" id="PRU00169"/>
    </source>
</evidence>
<dbReference type="GO" id="GO:0000160">
    <property type="term" value="P:phosphorelay signal transduction system"/>
    <property type="evidence" value="ECO:0007669"/>
    <property type="project" value="InterPro"/>
</dbReference>
<keyword evidence="1 3" id="KW-0597">Phosphoprotein</keyword>
<feature type="domain" description="HTH luxR-type" evidence="4">
    <location>
        <begin position="138"/>
        <end position="203"/>
    </location>
</feature>
<reference evidence="6 7" key="2">
    <citation type="journal article" date="2011" name="J. Bacteriol.">
        <title>Genomes of three methylotrophs from a single niche uncover genetic and metabolic divergence of Methylophilaceae.</title>
        <authorList>
            <person name="Lapidus A."/>
            <person name="Clum A."/>
            <person name="Labutti K."/>
            <person name="Kaluzhnaya M.G."/>
            <person name="Lim S."/>
            <person name="Beck D.A."/>
            <person name="Glavina Del Rio T."/>
            <person name="Nolan M."/>
            <person name="Mavromatis K."/>
            <person name="Huntemann M."/>
            <person name="Lucas S."/>
            <person name="Lidstrom M.E."/>
            <person name="Ivanova N."/>
            <person name="Chistoserdova L."/>
        </authorList>
    </citation>
    <scope>NUCLEOTIDE SEQUENCE [LARGE SCALE GENOMIC DNA]</scope>
    <source>
        <strain evidence="6 7">SIP3-4</strain>
    </source>
</reference>
<evidence type="ECO:0000259" key="5">
    <source>
        <dbReference type="PROSITE" id="PS50110"/>
    </source>
</evidence>
<keyword evidence="2" id="KW-0238">DNA-binding</keyword>
<dbReference type="STRING" id="582744.Msip34_1347"/>
<dbReference type="Gene3D" id="3.40.50.2300">
    <property type="match status" value="1"/>
</dbReference>
<feature type="modified residue" description="4-aspartylphosphate" evidence="3">
    <location>
        <position position="54"/>
    </location>
</feature>
<name>C6XDG8_METGS</name>
<dbReference type="GO" id="GO:0003677">
    <property type="term" value="F:DNA binding"/>
    <property type="evidence" value="ECO:0007669"/>
    <property type="project" value="UniProtKB-KW"/>
</dbReference>
<dbReference type="AlphaFoldDB" id="C6XDG8"/>
<dbReference type="InterPro" id="IPR051015">
    <property type="entry name" value="EvgA-like"/>
</dbReference>
<dbReference type="SMART" id="SM00421">
    <property type="entry name" value="HTH_LUXR"/>
    <property type="match status" value="1"/>
</dbReference>
<dbReference type="InterPro" id="IPR058245">
    <property type="entry name" value="NreC/VraR/RcsB-like_REC"/>
</dbReference>
<dbReference type="HOGENOM" id="CLU_000445_90_1_4"/>
<evidence type="ECO:0000256" key="1">
    <source>
        <dbReference type="ARBA" id="ARBA00022553"/>
    </source>
</evidence>
<gene>
    <name evidence="6" type="ordered locus">Msip34_1347</name>
</gene>
<dbReference type="Pfam" id="PF00072">
    <property type="entry name" value="Response_reg"/>
    <property type="match status" value="1"/>
</dbReference>
<dbReference type="InterPro" id="IPR011006">
    <property type="entry name" value="CheY-like_superfamily"/>
</dbReference>
<dbReference type="SUPFAM" id="SSF46894">
    <property type="entry name" value="C-terminal effector domain of the bipartite response regulators"/>
    <property type="match status" value="1"/>
</dbReference>
<dbReference type="SUPFAM" id="SSF52172">
    <property type="entry name" value="CheY-like"/>
    <property type="match status" value="1"/>
</dbReference>
<dbReference type="OrthoDB" id="9780593at2"/>
<protein>
    <submittedName>
        <fullName evidence="6">Two component transcriptional regulator, LuxR family</fullName>
    </submittedName>
</protein>
<evidence type="ECO:0000313" key="6">
    <source>
        <dbReference type="EMBL" id="ACT50593.1"/>
    </source>
</evidence>
<dbReference type="CDD" id="cd17535">
    <property type="entry name" value="REC_NarL-like"/>
    <property type="match status" value="1"/>
</dbReference>